<dbReference type="KEGG" id="pect:BN1012_Phect2844"/>
<dbReference type="HOGENOM" id="CLU_131430_1_0_5"/>
<dbReference type="AlphaFoldDB" id="X5MEN7"/>
<dbReference type="Gene3D" id="2.60.120.10">
    <property type="entry name" value="Jelly Rolls"/>
    <property type="match status" value="1"/>
</dbReference>
<evidence type="ECO:0000259" key="1">
    <source>
        <dbReference type="Pfam" id="PF07883"/>
    </source>
</evidence>
<protein>
    <submittedName>
        <fullName evidence="2">DSBH domain containing protein</fullName>
    </submittedName>
</protein>
<dbReference type="InterPro" id="IPR014710">
    <property type="entry name" value="RmlC-like_jellyroll"/>
</dbReference>
<sequence length="120" mass="13523">MKTINIADKHKLFDEAWTPKIVGDLNGSQVKLAKFRGEFAWHAHENEDEFFLVTKGTMRMRLRDGDQIVGSGEFIIVPRGVEHCPVAESDEVHVMMVEPASTVNTGDLDDARTLTDLERI</sequence>
<dbReference type="STRING" id="1458461.BN1012_Phect2844"/>
<dbReference type="EMBL" id="HG966617">
    <property type="protein sequence ID" value="CDO61057.1"/>
    <property type="molecule type" value="Genomic_DNA"/>
</dbReference>
<dbReference type="CDD" id="cd02226">
    <property type="entry name" value="cupin_YdbB-like"/>
    <property type="match status" value="1"/>
</dbReference>
<proteinExistence type="predicted"/>
<dbReference type="Pfam" id="PF07883">
    <property type="entry name" value="Cupin_2"/>
    <property type="match status" value="1"/>
</dbReference>
<dbReference type="InterPro" id="IPR011051">
    <property type="entry name" value="RmlC_Cupin_sf"/>
</dbReference>
<evidence type="ECO:0000313" key="3">
    <source>
        <dbReference type="Proteomes" id="UP000032160"/>
    </source>
</evidence>
<accession>X5MEN7</accession>
<organism evidence="2 3">
    <name type="scientific">Candidatus Phaeomarinibacter ectocarpi</name>
    <dbReference type="NCBI Taxonomy" id="1458461"/>
    <lineage>
        <taxon>Bacteria</taxon>
        <taxon>Pseudomonadati</taxon>
        <taxon>Pseudomonadota</taxon>
        <taxon>Alphaproteobacteria</taxon>
        <taxon>Hyphomicrobiales</taxon>
        <taxon>Parvibaculaceae</taxon>
        <taxon>Candidatus Phaeomarinibacter</taxon>
    </lineage>
</organism>
<reference evidence="2 3" key="1">
    <citation type="journal article" date="2014" name="Front. Genet.">
        <title>Genome and metabolic network of "Candidatus Phaeomarinobacter ectocarpi" Ec32, a new candidate genus of Alphaproteobacteria frequently associated with brown algae.</title>
        <authorList>
            <person name="Dittami S.M."/>
            <person name="Barbeyron T."/>
            <person name="Boyen C."/>
            <person name="Cambefort J."/>
            <person name="Collet G."/>
            <person name="Delage L."/>
            <person name="Gobet A."/>
            <person name="Groisillier A."/>
            <person name="Leblanc C."/>
            <person name="Michel G."/>
            <person name="Scornet D."/>
            <person name="Siegel A."/>
            <person name="Tapia J.E."/>
            <person name="Tonon T."/>
        </authorList>
    </citation>
    <scope>NUCLEOTIDE SEQUENCE [LARGE SCALE GENOMIC DNA]</scope>
    <source>
        <strain evidence="2 3">Ec32</strain>
    </source>
</reference>
<dbReference type="PANTHER" id="PTHR36114:SF1">
    <property type="entry name" value="16.7 KDA PROTEIN IN WHIE LOCUS"/>
    <property type="match status" value="1"/>
</dbReference>
<dbReference type="OrthoDB" id="9791637at2"/>
<feature type="domain" description="Cupin type-2" evidence="1">
    <location>
        <begin position="38"/>
        <end position="96"/>
    </location>
</feature>
<dbReference type="PANTHER" id="PTHR36114">
    <property type="entry name" value="16.7 KDA PROTEIN IN WHIE LOCUS"/>
    <property type="match status" value="1"/>
</dbReference>
<dbReference type="PATRIC" id="fig|1458461.3.peg.2850"/>
<keyword evidence="3" id="KW-1185">Reference proteome</keyword>
<dbReference type="InterPro" id="IPR052044">
    <property type="entry name" value="PKS_Associated_Protein"/>
</dbReference>
<dbReference type="Proteomes" id="UP000032160">
    <property type="component" value="Chromosome I"/>
</dbReference>
<dbReference type="RefSeq" id="WP_043948953.1">
    <property type="nucleotide sequence ID" value="NZ_HG966617.1"/>
</dbReference>
<name>X5MEN7_9HYPH</name>
<dbReference type="InterPro" id="IPR013096">
    <property type="entry name" value="Cupin_2"/>
</dbReference>
<evidence type="ECO:0000313" key="2">
    <source>
        <dbReference type="EMBL" id="CDO61057.1"/>
    </source>
</evidence>
<dbReference type="SUPFAM" id="SSF51182">
    <property type="entry name" value="RmlC-like cupins"/>
    <property type="match status" value="1"/>
</dbReference>
<gene>
    <name evidence="2" type="ORF">BN1012_Phect2844</name>
</gene>